<evidence type="ECO:0000313" key="5">
    <source>
        <dbReference type="Proteomes" id="UP000741282"/>
    </source>
</evidence>
<evidence type="ECO:0000313" key="4">
    <source>
        <dbReference type="EMBL" id="MCA9377082.1"/>
    </source>
</evidence>
<dbReference type="GO" id="GO:0008173">
    <property type="term" value="F:RNA methyltransferase activity"/>
    <property type="evidence" value="ECO:0007669"/>
    <property type="project" value="InterPro"/>
</dbReference>
<dbReference type="CDD" id="cd18082">
    <property type="entry name" value="SpoU-like_family"/>
    <property type="match status" value="1"/>
</dbReference>
<keyword evidence="2" id="KW-0808">Transferase</keyword>
<dbReference type="PANTHER" id="PTHR43191:SF2">
    <property type="entry name" value="RRNA METHYLTRANSFERASE 3, MITOCHONDRIAL"/>
    <property type="match status" value="1"/>
</dbReference>
<proteinExistence type="predicted"/>
<dbReference type="InterPro" id="IPR029028">
    <property type="entry name" value="Alpha/beta_knot_MTases"/>
</dbReference>
<dbReference type="InterPro" id="IPR051259">
    <property type="entry name" value="rRNA_Methyltransferase"/>
</dbReference>
<dbReference type="GO" id="GO:0003723">
    <property type="term" value="F:RNA binding"/>
    <property type="evidence" value="ECO:0007669"/>
    <property type="project" value="InterPro"/>
</dbReference>
<dbReference type="AlphaFoldDB" id="A0A955I3E3"/>
<name>A0A955I3E3_9BACT</name>
<reference evidence="4" key="1">
    <citation type="submission" date="2020-04" db="EMBL/GenBank/DDBJ databases">
        <authorList>
            <person name="Zhang T."/>
        </authorList>
    </citation>
    <scope>NUCLEOTIDE SEQUENCE</scope>
    <source>
        <strain evidence="4">HKST-UBA17</strain>
    </source>
</reference>
<reference evidence="4" key="2">
    <citation type="journal article" date="2021" name="Microbiome">
        <title>Successional dynamics and alternative stable states in a saline activated sludge microbial community over 9 years.</title>
        <authorList>
            <person name="Wang Y."/>
            <person name="Ye J."/>
            <person name="Ju F."/>
            <person name="Liu L."/>
            <person name="Boyd J.A."/>
            <person name="Deng Y."/>
            <person name="Parks D.H."/>
            <person name="Jiang X."/>
            <person name="Yin X."/>
            <person name="Woodcroft B.J."/>
            <person name="Tyson G.W."/>
            <person name="Hugenholtz P."/>
            <person name="Polz M.F."/>
            <person name="Zhang T."/>
        </authorList>
    </citation>
    <scope>NUCLEOTIDE SEQUENCE</scope>
    <source>
        <strain evidence="4">HKST-UBA17</strain>
    </source>
</reference>
<evidence type="ECO:0000259" key="3">
    <source>
        <dbReference type="Pfam" id="PF00588"/>
    </source>
</evidence>
<dbReference type="InterPro" id="IPR001537">
    <property type="entry name" value="SpoU_MeTrfase"/>
</dbReference>
<dbReference type="Pfam" id="PF00588">
    <property type="entry name" value="SpoU_methylase"/>
    <property type="match status" value="1"/>
</dbReference>
<evidence type="ECO:0000256" key="1">
    <source>
        <dbReference type="ARBA" id="ARBA00022603"/>
    </source>
</evidence>
<dbReference type="InterPro" id="IPR029026">
    <property type="entry name" value="tRNA_m1G_MTases_N"/>
</dbReference>
<dbReference type="PANTHER" id="PTHR43191">
    <property type="entry name" value="RRNA METHYLTRANSFERASE 3"/>
    <property type="match status" value="1"/>
</dbReference>
<dbReference type="SUPFAM" id="SSF75217">
    <property type="entry name" value="alpha/beta knot"/>
    <property type="match status" value="1"/>
</dbReference>
<protein>
    <submittedName>
        <fullName evidence="4">TrmH family RNA methyltransferase</fullName>
    </submittedName>
</protein>
<gene>
    <name evidence="4" type="ORF">KC685_04140</name>
</gene>
<accession>A0A955I3E3</accession>
<dbReference type="EMBL" id="JAGQLN010000016">
    <property type="protein sequence ID" value="MCA9377082.1"/>
    <property type="molecule type" value="Genomic_DNA"/>
</dbReference>
<feature type="domain" description="tRNA/rRNA methyltransferase SpoU type" evidence="3">
    <location>
        <begin position="101"/>
        <end position="237"/>
    </location>
</feature>
<organism evidence="4 5">
    <name type="scientific">Candidatus Dojkabacteria bacterium</name>
    <dbReference type="NCBI Taxonomy" id="2099670"/>
    <lineage>
        <taxon>Bacteria</taxon>
        <taxon>Candidatus Dojkabacteria</taxon>
    </lineage>
</organism>
<dbReference type="Gene3D" id="3.40.1280.10">
    <property type="match status" value="1"/>
</dbReference>
<dbReference type="GO" id="GO:0032259">
    <property type="term" value="P:methylation"/>
    <property type="evidence" value="ECO:0007669"/>
    <property type="project" value="UniProtKB-KW"/>
</dbReference>
<evidence type="ECO:0000256" key="2">
    <source>
        <dbReference type="ARBA" id="ARBA00022679"/>
    </source>
</evidence>
<comment type="caution">
    <text evidence="4">The sequence shown here is derived from an EMBL/GenBank/DDBJ whole genome shotgun (WGS) entry which is preliminary data.</text>
</comment>
<dbReference type="GO" id="GO:0006396">
    <property type="term" value="P:RNA processing"/>
    <property type="evidence" value="ECO:0007669"/>
    <property type="project" value="InterPro"/>
</dbReference>
<dbReference type="Proteomes" id="UP000741282">
    <property type="component" value="Unassembled WGS sequence"/>
</dbReference>
<keyword evidence="1 4" id="KW-0489">Methyltransferase</keyword>
<sequence length="248" mass="28147">MNRYDPKLKPYIKKLDYSYTFGTYPTLDLLKLKPDRVLKVLLKPDSEKSDGVLEIKRICEEKNIPCEINERAIDKIAYKENTYALGIFQKYKTFLDILGDHIVLVEPRNMGNIGTIIRTMVGLGFKDLAIIGDSADLFDPKVVRSAMGALFRINFNSYPTFTDYQKKFSQHTLYPFILENGRDIRQVAVDSPYTLIFGNEAKGLMGEFANIGEPVYIPQHIGVDSLNLSIAAGIAMWHFASISRKLAH</sequence>